<protein>
    <submittedName>
        <fullName evidence="2">Uncharacterized protein</fullName>
    </submittedName>
</protein>
<dbReference type="AlphaFoldDB" id="A0AA38IAS4"/>
<reference evidence="2" key="1">
    <citation type="journal article" date="2023" name="G3 (Bethesda)">
        <title>Whole genome assemblies of Zophobas morio and Tenebrio molitor.</title>
        <authorList>
            <person name="Kaur S."/>
            <person name="Stinson S.A."/>
            <person name="diCenzo G.C."/>
        </authorList>
    </citation>
    <scope>NUCLEOTIDE SEQUENCE</scope>
    <source>
        <strain evidence="2">QUZm001</strain>
    </source>
</reference>
<dbReference type="PANTHER" id="PTHR11008:SF32">
    <property type="entry name" value="CIRCADIAN CLOCK-CONTROLLED PROTEIN DAYWAKE-RELATED"/>
    <property type="match status" value="1"/>
</dbReference>
<evidence type="ECO:0000313" key="2">
    <source>
        <dbReference type="EMBL" id="KAJ3652890.1"/>
    </source>
</evidence>
<dbReference type="InterPro" id="IPR038606">
    <property type="entry name" value="To_sf"/>
</dbReference>
<comment type="caution">
    <text evidence="2">The sequence shown here is derived from an EMBL/GenBank/DDBJ whole genome shotgun (WGS) entry which is preliminary data.</text>
</comment>
<dbReference type="GO" id="GO:0005615">
    <property type="term" value="C:extracellular space"/>
    <property type="evidence" value="ECO:0007669"/>
    <property type="project" value="TreeGrafter"/>
</dbReference>
<accession>A0AA38IAS4</accession>
<evidence type="ECO:0000256" key="1">
    <source>
        <dbReference type="SAM" id="MobiDB-lite"/>
    </source>
</evidence>
<dbReference type="PANTHER" id="PTHR11008">
    <property type="entry name" value="PROTEIN TAKEOUT-LIKE PROTEIN"/>
    <property type="match status" value="1"/>
</dbReference>
<dbReference type="EMBL" id="JALNTZ010000005">
    <property type="protein sequence ID" value="KAJ3652890.1"/>
    <property type="molecule type" value="Genomic_DNA"/>
</dbReference>
<sequence>MSQNTNIADLVMTSVKEPTPIKVTNKPNRSSHVAAIRPKSKQNTRGRKSDLCPASYNQLVWQLDYEAQGTVVLLPLNAVTLVEFIVVNPTFTFTFKLEECEKGATYFRAIDSELDMQADNFKATFKQLFPGKRLNEEFNSAMAEKGVKVFHLFKHLQVFIAPHFGSICNSFLAKVPVAELFVE</sequence>
<name>A0AA38IAS4_9CUCU</name>
<dbReference type="InterPro" id="IPR010562">
    <property type="entry name" value="Haemolymph_juvenile_hormone-bd"/>
</dbReference>
<feature type="region of interest" description="Disordered" evidence="1">
    <location>
        <begin position="20"/>
        <end position="49"/>
    </location>
</feature>
<dbReference type="Gene3D" id="3.15.10.30">
    <property type="entry name" value="Haemolymph juvenile hormone binding protein"/>
    <property type="match status" value="1"/>
</dbReference>
<dbReference type="Proteomes" id="UP001168821">
    <property type="component" value="Unassembled WGS sequence"/>
</dbReference>
<proteinExistence type="predicted"/>
<dbReference type="Pfam" id="PF06585">
    <property type="entry name" value="JHBP"/>
    <property type="match status" value="1"/>
</dbReference>
<organism evidence="2 3">
    <name type="scientific">Zophobas morio</name>
    <dbReference type="NCBI Taxonomy" id="2755281"/>
    <lineage>
        <taxon>Eukaryota</taxon>
        <taxon>Metazoa</taxon>
        <taxon>Ecdysozoa</taxon>
        <taxon>Arthropoda</taxon>
        <taxon>Hexapoda</taxon>
        <taxon>Insecta</taxon>
        <taxon>Pterygota</taxon>
        <taxon>Neoptera</taxon>
        <taxon>Endopterygota</taxon>
        <taxon>Coleoptera</taxon>
        <taxon>Polyphaga</taxon>
        <taxon>Cucujiformia</taxon>
        <taxon>Tenebrionidae</taxon>
        <taxon>Zophobas</taxon>
    </lineage>
</organism>
<gene>
    <name evidence="2" type="ORF">Zmor_018818</name>
</gene>
<keyword evidence="3" id="KW-1185">Reference proteome</keyword>
<evidence type="ECO:0000313" key="3">
    <source>
        <dbReference type="Proteomes" id="UP001168821"/>
    </source>
</evidence>